<dbReference type="InterPro" id="IPR036388">
    <property type="entry name" value="WH-like_DNA-bd_sf"/>
</dbReference>
<dbReference type="InterPro" id="IPR018356">
    <property type="entry name" value="Tscrpt_reg_HTH_DeoR_CS"/>
</dbReference>
<sequence>MAIRTGTQKRREDILSLLKTGSWTIARLAAELDTSESTIRRDLREMSETGEVIRTIGGATAAGYIEPPLGQRMEANAEAKDAIAAAAMDYLDEGNVRMVFLDAGSTTVRVAQRIRDRSDLTIITRGLEIALALAHPMGPKVIMVGGEVSTMSHGTTGALSDHALGRLHVDVAFLGADAVDPAQGLGEPTLDEARTKELIADRARRVVVLADSSKAGRDVAAWAPLPEGWIWINERGAHSQGRG</sequence>
<evidence type="ECO:0000256" key="1">
    <source>
        <dbReference type="ARBA" id="ARBA00023015"/>
    </source>
</evidence>
<evidence type="ECO:0000313" key="5">
    <source>
        <dbReference type="EMBL" id="SDR78446.1"/>
    </source>
</evidence>
<dbReference type="InterPro" id="IPR050313">
    <property type="entry name" value="Carb_Metab_HTH_regulators"/>
</dbReference>
<dbReference type="InterPro" id="IPR014036">
    <property type="entry name" value="DeoR-like_C"/>
</dbReference>
<evidence type="ECO:0000256" key="2">
    <source>
        <dbReference type="ARBA" id="ARBA00023125"/>
    </source>
</evidence>
<dbReference type="GO" id="GO:0003700">
    <property type="term" value="F:DNA-binding transcription factor activity"/>
    <property type="evidence" value="ECO:0007669"/>
    <property type="project" value="InterPro"/>
</dbReference>
<dbReference type="AlphaFoldDB" id="A0A1H1LV90"/>
<dbReference type="PROSITE" id="PS51000">
    <property type="entry name" value="HTH_DEOR_2"/>
    <property type="match status" value="1"/>
</dbReference>
<dbReference type="InterPro" id="IPR001034">
    <property type="entry name" value="DeoR_HTH"/>
</dbReference>
<dbReference type="Pfam" id="PF08220">
    <property type="entry name" value="HTH_DeoR"/>
    <property type="match status" value="1"/>
</dbReference>
<name>A0A1H1LV90_BRESA</name>
<evidence type="ECO:0000259" key="4">
    <source>
        <dbReference type="PROSITE" id="PS51000"/>
    </source>
</evidence>
<dbReference type="PRINTS" id="PR00037">
    <property type="entry name" value="HTHLACR"/>
</dbReference>
<gene>
    <name evidence="5" type="ORF">SAMN04489751_0439</name>
</gene>
<dbReference type="EMBL" id="LT629739">
    <property type="protein sequence ID" value="SDR78446.1"/>
    <property type="molecule type" value="Genomic_DNA"/>
</dbReference>
<proteinExistence type="predicted"/>
<protein>
    <submittedName>
        <fullName evidence="5">DNA-binding transcriptional regulator of sugar metabolism, DeoR/GlpR family</fullName>
    </submittedName>
</protein>
<dbReference type="PANTHER" id="PTHR30363">
    <property type="entry name" value="HTH-TYPE TRANSCRIPTIONAL REGULATOR SRLR-RELATED"/>
    <property type="match status" value="1"/>
</dbReference>
<keyword evidence="1" id="KW-0805">Transcription regulation</keyword>
<dbReference type="SUPFAM" id="SSF46785">
    <property type="entry name" value="Winged helix' DNA-binding domain"/>
    <property type="match status" value="1"/>
</dbReference>
<organism evidence="5 6">
    <name type="scientific">Brevibacterium sandarakinum</name>
    <dbReference type="NCBI Taxonomy" id="629680"/>
    <lineage>
        <taxon>Bacteria</taxon>
        <taxon>Bacillati</taxon>
        <taxon>Actinomycetota</taxon>
        <taxon>Actinomycetes</taxon>
        <taxon>Micrococcales</taxon>
        <taxon>Brevibacteriaceae</taxon>
        <taxon>Brevibacterium</taxon>
    </lineage>
</organism>
<dbReference type="InterPro" id="IPR036390">
    <property type="entry name" value="WH_DNA-bd_sf"/>
</dbReference>
<dbReference type="Gene3D" id="3.40.50.1360">
    <property type="match status" value="1"/>
</dbReference>
<dbReference type="SMART" id="SM00420">
    <property type="entry name" value="HTH_DEOR"/>
    <property type="match status" value="1"/>
</dbReference>
<evidence type="ECO:0000256" key="3">
    <source>
        <dbReference type="ARBA" id="ARBA00023163"/>
    </source>
</evidence>
<dbReference type="STRING" id="629680.SAMN04489751_0439"/>
<reference evidence="5" key="1">
    <citation type="submission" date="2016-10" db="EMBL/GenBank/DDBJ databases">
        <authorList>
            <person name="Varghese N."/>
            <person name="Submissions S."/>
        </authorList>
    </citation>
    <scope>NUCLEOTIDE SEQUENCE [LARGE SCALE GENOMIC DNA]</scope>
    <source>
        <strain evidence="5">DSM 22082</strain>
    </source>
</reference>
<dbReference type="OrthoDB" id="3171994at2"/>
<dbReference type="PANTHER" id="PTHR30363:SF44">
    <property type="entry name" value="AGA OPERON TRANSCRIPTIONAL REPRESSOR-RELATED"/>
    <property type="match status" value="1"/>
</dbReference>
<dbReference type="InterPro" id="IPR037171">
    <property type="entry name" value="NagB/RpiA_transferase-like"/>
</dbReference>
<dbReference type="Gene3D" id="1.10.10.10">
    <property type="entry name" value="Winged helix-like DNA-binding domain superfamily/Winged helix DNA-binding domain"/>
    <property type="match status" value="1"/>
</dbReference>
<accession>A0A1H1LV90</accession>
<dbReference type="SUPFAM" id="SSF100950">
    <property type="entry name" value="NagB/RpiA/CoA transferase-like"/>
    <property type="match status" value="1"/>
</dbReference>
<feature type="domain" description="HTH deoR-type" evidence="4">
    <location>
        <begin position="6"/>
        <end position="61"/>
    </location>
</feature>
<dbReference type="GO" id="GO:0003677">
    <property type="term" value="F:DNA binding"/>
    <property type="evidence" value="ECO:0007669"/>
    <property type="project" value="UniProtKB-KW"/>
</dbReference>
<dbReference type="Proteomes" id="UP000199700">
    <property type="component" value="Chromosome"/>
</dbReference>
<dbReference type="SMART" id="SM01134">
    <property type="entry name" value="DeoRC"/>
    <property type="match status" value="1"/>
</dbReference>
<dbReference type="Pfam" id="PF00455">
    <property type="entry name" value="DeoRC"/>
    <property type="match status" value="1"/>
</dbReference>
<dbReference type="PROSITE" id="PS00894">
    <property type="entry name" value="HTH_DEOR_1"/>
    <property type="match status" value="1"/>
</dbReference>
<keyword evidence="3" id="KW-0804">Transcription</keyword>
<evidence type="ECO:0000313" key="6">
    <source>
        <dbReference type="Proteomes" id="UP000199700"/>
    </source>
</evidence>
<keyword evidence="2 5" id="KW-0238">DNA-binding</keyword>
<keyword evidence="6" id="KW-1185">Reference proteome</keyword>
<dbReference type="RefSeq" id="WP_092102632.1">
    <property type="nucleotide sequence ID" value="NZ_LT629739.1"/>
</dbReference>